<dbReference type="GeneID" id="114329053"/>
<feature type="domain" description="MADF" evidence="1">
    <location>
        <begin position="8"/>
        <end position="106"/>
    </location>
</feature>
<evidence type="ECO:0000313" key="3">
    <source>
        <dbReference type="Proteomes" id="UP001652700"/>
    </source>
</evidence>
<dbReference type="PROSITE" id="PS51029">
    <property type="entry name" value="MADF"/>
    <property type="match status" value="1"/>
</dbReference>
<evidence type="ECO:0000313" key="2">
    <source>
        <dbReference type="EnsemblMetazoa" id="XP_050513122.1"/>
    </source>
</evidence>
<dbReference type="RefSeq" id="XP_050513122.1">
    <property type="nucleotide sequence ID" value="XM_050657165.1"/>
</dbReference>
<dbReference type="Pfam" id="PF10545">
    <property type="entry name" value="MADF_DNA_bdg"/>
    <property type="match status" value="1"/>
</dbReference>
<accession>A0ABM5KSE9</accession>
<organism evidence="2 3">
    <name type="scientific">Diabrotica virgifera virgifera</name>
    <name type="common">western corn rootworm</name>
    <dbReference type="NCBI Taxonomy" id="50390"/>
    <lineage>
        <taxon>Eukaryota</taxon>
        <taxon>Metazoa</taxon>
        <taxon>Ecdysozoa</taxon>
        <taxon>Arthropoda</taxon>
        <taxon>Hexapoda</taxon>
        <taxon>Insecta</taxon>
        <taxon>Pterygota</taxon>
        <taxon>Neoptera</taxon>
        <taxon>Endopterygota</taxon>
        <taxon>Coleoptera</taxon>
        <taxon>Polyphaga</taxon>
        <taxon>Cucujiformia</taxon>
        <taxon>Chrysomeloidea</taxon>
        <taxon>Chrysomelidae</taxon>
        <taxon>Galerucinae</taxon>
        <taxon>Diabroticina</taxon>
        <taxon>Diabroticites</taxon>
        <taxon>Diabrotica</taxon>
    </lineage>
</organism>
<dbReference type="SMART" id="SM00595">
    <property type="entry name" value="MADF"/>
    <property type="match status" value="1"/>
</dbReference>
<keyword evidence="3" id="KW-1185">Reference proteome</keyword>
<dbReference type="InterPro" id="IPR006578">
    <property type="entry name" value="MADF-dom"/>
</dbReference>
<dbReference type="EnsemblMetazoa" id="XM_050657165.1">
    <property type="protein sequence ID" value="XP_050513122.1"/>
    <property type="gene ID" value="LOC114329053"/>
</dbReference>
<dbReference type="PANTHER" id="PTHR12243">
    <property type="entry name" value="MADF DOMAIN TRANSCRIPTION FACTOR"/>
    <property type="match status" value="1"/>
</dbReference>
<proteinExistence type="predicted"/>
<evidence type="ECO:0000259" key="1">
    <source>
        <dbReference type="PROSITE" id="PS51029"/>
    </source>
</evidence>
<sequence>MDNIEVEFLISLIEDRPSLWDRTVDTYKDKDIKAAAWREVCCELFENFDEMNEHQQQNIGKQLIKRWTHIRDAFLKSLKKHNNKNGRKPRPYVYHEQMSFLMKVIDINSFNETKTDISEDSIDINNIEILNDNDVKCEILDSDSIECEPHDIEFTATNTEIKTNSTKSTNIKKRKLSPLDRKKVKLTEHNMVSSDIVSQQEEESDPLQYMASSNIVPQQEDESRYLHSMTSSNVVPQKEEESRHLTFFKSILPSVIPFDDDETLELQSGVLHLIRQIKAKRRQLGSNREHV</sequence>
<dbReference type="PANTHER" id="PTHR12243:SF64">
    <property type="entry name" value="DORSAL INTERACTING PROTEIN 3-RELATED"/>
    <property type="match status" value="1"/>
</dbReference>
<dbReference type="Proteomes" id="UP001652700">
    <property type="component" value="Unplaced"/>
</dbReference>
<name>A0ABM5KSE9_DIAVI</name>
<dbReference type="InterPro" id="IPR039353">
    <property type="entry name" value="TF_Adf1"/>
</dbReference>
<protein>
    <recommendedName>
        <fullName evidence="1">MADF domain-containing protein</fullName>
    </recommendedName>
</protein>
<reference evidence="2" key="1">
    <citation type="submission" date="2025-05" db="UniProtKB">
        <authorList>
            <consortium name="EnsemblMetazoa"/>
        </authorList>
    </citation>
    <scope>IDENTIFICATION</scope>
</reference>